<reference evidence="2 3" key="1">
    <citation type="journal article" date="2013" name="Genome Announc.">
        <title>Draft Genome Sequence of Indibacter alkaliphilus Strain LW1T, Isolated from Lonar Lake, a Haloalkaline Lake in the Buldana District of Maharashtra, India.</title>
        <authorList>
            <person name="Singh A."/>
            <person name="Kumar Jangir P."/>
            <person name="Sharma R."/>
            <person name="Singh A."/>
            <person name="Kumar Pinnaka A."/>
            <person name="Shivaji S."/>
        </authorList>
    </citation>
    <scope>NUCLEOTIDE SEQUENCE [LARGE SCALE GENOMIC DNA]</scope>
    <source>
        <strain evidence="3">CCUG 57479 / KCTC 22604 / LW1</strain>
    </source>
</reference>
<dbReference type="CDD" id="cd20292">
    <property type="entry name" value="cupin_QdtA-like"/>
    <property type="match status" value="1"/>
</dbReference>
<dbReference type="Proteomes" id="UP000006073">
    <property type="component" value="Unassembled WGS sequence"/>
</dbReference>
<dbReference type="InterPro" id="IPR014710">
    <property type="entry name" value="RmlC-like_jellyroll"/>
</dbReference>
<keyword evidence="3" id="KW-1185">Reference proteome</keyword>
<dbReference type="eggNOG" id="COG1898">
    <property type="taxonomic scope" value="Bacteria"/>
</dbReference>
<protein>
    <recommendedName>
        <fullName evidence="1">Sugar 3,4-ketoisomerase QdtA cupin domain-containing protein</fullName>
    </recommendedName>
</protein>
<feature type="domain" description="Sugar 3,4-ketoisomerase QdtA cupin" evidence="1">
    <location>
        <begin position="10"/>
        <end position="133"/>
    </location>
</feature>
<dbReference type="STRING" id="1189612.A33Q_0672"/>
<organism evidence="2 3">
    <name type="scientific">Indibacter alkaliphilus (strain CCUG 57479 / KCTC 22604 / LW1)</name>
    <dbReference type="NCBI Taxonomy" id="1189612"/>
    <lineage>
        <taxon>Bacteria</taxon>
        <taxon>Pseudomonadati</taxon>
        <taxon>Bacteroidota</taxon>
        <taxon>Cytophagia</taxon>
        <taxon>Cytophagales</taxon>
        <taxon>Cyclobacteriaceae</taxon>
    </lineage>
</organism>
<dbReference type="RefSeq" id="WP_016254569.1">
    <property type="nucleotide sequence ID" value="NZ_ALWO02000014.1"/>
</dbReference>
<sequence length="138" mass="16188">MNNLLEKPMLLHLETKSNSLGDLTFFENQVLPFFEVKRVFWLTAVPDRGKRGLHAHIKEKQVLVCLQGTVTVRLEALSREKLEYKLNTANKGLYVPEMHWLEVEFSANSILLVLCDQEFSEADYIRDKRAFEDDQRKY</sequence>
<dbReference type="Pfam" id="PF05523">
    <property type="entry name" value="FdtA"/>
    <property type="match status" value="1"/>
</dbReference>
<comment type="caution">
    <text evidence="2">The sequence shown here is derived from an EMBL/GenBank/DDBJ whole genome shotgun (WGS) entry which is preliminary data.</text>
</comment>
<dbReference type="OrthoDB" id="9795513at2"/>
<proteinExistence type="predicted"/>
<evidence type="ECO:0000259" key="1">
    <source>
        <dbReference type="Pfam" id="PF05523"/>
    </source>
</evidence>
<dbReference type="EMBL" id="ALWO02000014">
    <property type="protein sequence ID" value="EOZ99294.1"/>
    <property type="molecule type" value="Genomic_DNA"/>
</dbReference>
<name>S2DJM9_INDAL</name>
<dbReference type="SUPFAM" id="SSF51182">
    <property type="entry name" value="RmlC-like cupins"/>
    <property type="match status" value="1"/>
</dbReference>
<dbReference type="InterPro" id="IPR008894">
    <property type="entry name" value="QdtA_cupin_dom"/>
</dbReference>
<dbReference type="Gene3D" id="2.60.120.10">
    <property type="entry name" value="Jelly Rolls"/>
    <property type="match status" value="1"/>
</dbReference>
<accession>S2DJM9</accession>
<evidence type="ECO:0000313" key="2">
    <source>
        <dbReference type="EMBL" id="EOZ99294.1"/>
    </source>
</evidence>
<dbReference type="AlphaFoldDB" id="S2DJM9"/>
<gene>
    <name evidence="2" type="ORF">A33Q_0672</name>
</gene>
<evidence type="ECO:0000313" key="3">
    <source>
        <dbReference type="Proteomes" id="UP000006073"/>
    </source>
</evidence>
<dbReference type="InterPro" id="IPR011051">
    <property type="entry name" value="RmlC_Cupin_sf"/>
</dbReference>